<proteinExistence type="predicted"/>
<sequence length="137" mass="14872">MLLEGCLPIRRGPLKSWNKATLNQGREHYPNVFGEEKIPTGHPALPIPAAYQKSSPRIQRGPEVRRCWSFGGTGQARAQGHGGGGAVDGGRQAPPFPHAPKASLDSSHGCILSRLPHPPPPPLAPMLLWEKSRNREQ</sequence>
<evidence type="ECO:0000313" key="2">
    <source>
        <dbReference type="EMBL" id="KAJ8392083.1"/>
    </source>
</evidence>
<feature type="region of interest" description="Disordered" evidence="1">
    <location>
        <begin position="34"/>
        <end position="137"/>
    </location>
</feature>
<evidence type="ECO:0000313" key="3">
    <source>
        <dbReference type="Proteomes" id="UP001221898"/>
    </source>
</evidence>
<protein>
    <submittedName>
        <fullName evidence="2">Uncharacterized protein</fullName>
    </submittedName>
</protein>
<dbReference type="EMBL" id="JAINUG010000149">
    <property type="protein sequence ID" value="KAJ8392083.1"/>
    <property type="molecule type" value="Genomic_DNA"/>
</dbReference>
<name>A0AAD7WCW3_9TELE</name>
<dbReference type="Proteomes" id="UP001221898">
    <property type="component" value="Unassembled WGS sequence"/>
</dbReference>
<gene>
    <name evidence="2" type="ORF">AAFF_G00078890</name>
</gene>
<accession>A0AAD7WCW3</accession>
<keyword evidence="3" id="KW-1185">Reference proteome</keyword>
<reference evidence="2" key="1">
    <citation type="journal article" date="2023" name="Science">
        <title>Genome structures resolve the early diversification of teleost fishes.</title>
        <authorList>
            <person name="Parey E."/>
            <person name="Louis A."/>
            <person name="Montfort J."/>
            <person name="Bouchez O."/>
            <person name="Roques C."/>
            <person name="Iampietro C."/>
            <person name="Lluch J."/>
            <person name="Castinel A."/>
            <person name="Donnadieu C."/>
            <person name="Desvignes T."/>
            <person name="Floi Bucao C."/>
            <person name="Jouanno E."/>
            <person name="Wen M."/>
            <person name="Mejri S."/>
            <person name="Dirks R."/>
            <person name="Jansen H."/>
            <person name="Henkel C."/>
            <person name="Chen W.J."/>
            <person name="Zahm M."/>
            <person name="Cabau C."/>
            <person name="Klopp C."/>
            <person name="Thompson A.W."/>
            <person name="Robinson-Rechavi M."/>
            <person name="Braasch I."/>
            <person name="Lecointre G."/>
            <person name="Bobe J."/>
            <person name="Postlethwait J.H."/>
            <person name="Berthelot C."/>
            <person name="Roest Crollius H."/>
            <person name="Guiguen Y."/>
        </authorList>
    </citation>
    <scope>NUCLEOTIDE SEQUENCE</scope>
    <source>
        <strain evidence="2">NC1722</strain>
    </source>
</reference>
<organism evidence="2 3">
    <name type="scientific">Aldrovandia affinis</name>
    <dbReference type="NCBI Taxonomy" id="143900"/>
    <lineage>
        <taxon>Eukaryota</taxon>
        <taxon>Metazoa</taxon>
        <taxon>Chordata</taxon>
        <taxon>Craniata</taxon>
        <taxon>Vertebrata</taxon>
        <taxon>Euteleostomi</taxon>
        <taxon>Actinopterygii</taxon>
        <taxon>Neopterygii</taxon>
        <taxon>Teleostei</taxon>
        <taxon>Notacanthiformes</taxon>
        <taxon>Halosauridae</taxon>
        <taxon>Aldrovandia</taxon>
    </lineage>
</organism>
<comment type="caution">
    <text evidence="2">The sequence shown here is derived from an EMBL/GenBank/DDBJ whole genome shotgun (WGS) entry which is preliminary data.</text>
</comment>
<dbReference type="AlphaFoldDB" id="A0AAD7WCW3"/>
<evidence type="ECO:0000256" key="1">
    <source>
        <dbReference type="SAM" id="MobiDB-lite"/>
    </source>
</evidence>